<evidence type="ECO:0000256" key="5">
    <source>
        <dbReference type="ARBA" id="ARBA00022679"/>
    </source>
</evidence>
<evidence type="ECO:0000256" key="2">
    <source>
        <dbReference type="ARBA" id="ARBA00009026"/>
    </source>
</evidence>
<evidence type="ECO:0000313" key="16">
    <source>
        <dbReference type="Proteomes" id="UP000617531"/>
    </source>
</evidence>
<keyword evidence="6" id="KW-0949">S-adenosyl-L-methionine</keyword>
<dbReference type="InterPro" id="IPR024740">
    <property type="entry name" value="Hen1_N"/>
</dbReference>
<evidence type="ECO:0000256" key="4">
    <source>
        <dbReference type="ARBA" id="ARBA00022603"/>
    </source>
</evidence>
<dbReference type="GO" id="GO:0031047">
    <property type="term" value="P:regulatory ncRNA-mediated gene silencing"/>
    <property type="evidence" value="ECO:0007669"/>
    <property type="project" value="UniProtKB-KW"/>
</dbReference>
<dbReference type="Gene3D" id="3.40.50.150">
    <property type="entry name" value="Vaccinia Virus protein VP39"/>
    <property type="match status" value="1"/>
</dbReference>
<dbReference type="Proteomes" id="UP000617531">
    <property type="component" value="Unassembled WGS sequence"/>
</dbReference>
<comment type="similarity">
    <text evidence="2">Belongs to the methyltransferase superfamily. HEN1 family.</text>
</comment>
<evidence type="ECO:0000313" key="15">
    <source>
        <dbReference type="EMBL" id="GHF11550.1"/>
    </source>
</evidence>
<feature type="domain" description="Methyltransferase type 12" evidence="13">
    <location>
        <begin position="282"/>
        <end position="370"/>
    </location>
</feature>
<dbReference type="RefSeq" id="WP_191282354.1">
    <property type="nucleotide sequence ID" value="NZ_BNAI01000001.1"/>
</dbReference>
<keyword evidence="9" id="KW-0694">RNA-binding</keyword>
<dbReference type="GO" id="GO:0003723">
    <property type="term" value="F:RNA binding"/>
    <property type="evidence" value="ECO:0007669"/>
    <property type="project" value="UniProtKB-KW"/>
</dbReference>
<dbReference type="EMBL" id="BNAI01000001">
    <property type="protein sequence ID" value="GHF11550.1"/>
    <property type="molecule type" value="Genomic_DNA"/>
</dbReference>
<dbReference type="AlphaFoldDB" id="A0A8J3GPH9"/>
<evidence type="ECO:0000256" key="8">
    <source>
        <dbReference type="ARBA" id="ARBA00022842"/>
    </source>
</evidence>
<dbReference type="InterPro" id="IPR013217">
    <property type="entry name" value="Methyltransf_12"/>
</dbReference>
<name>A0A8J3GPH9_9MICO</name>
<evidence type="ECO:0000256" key="6">
    <source>
        <dbReference type="ARBA" id="ARBA00022691"/>
    </source>
</evidence>
<dbReference type="Pfam" id="PF12623">
    <property type="entry name" value="Hen1_L"/>
    <property type="match status" value="1"/>
</dbReference>
<proteinExistence type="inferred from homology"/>
<dbReference type="SUPFAM" id="SSF53335">
    <property type="entry name" value="S-adenosyl-L-methionine-dependent methyltransferases"/>
    <property type="match status" value="1"/>
</dbReference>
<comment type="catalytic activity">
    <reaction evidence="12">
        <text>small RNA 3'-end nucleotide + S-adenosyl-L-methionine = small RNA 3'-end 2'-O-methylnucleotide + S-adenosyl-L-homocysteine + H(+)</text>
        <dbReference type="Rhea" id="RHEA:37887"/>
        <dbReference type="Rhea" id="RHEA-COMP:10415"/>
        <dbReference type="Rhea" id="RHEA-COMP:10416"/>
        <dbReference type="ChEBI" id="CHEBI:15378"/>
        <dbReference type="ChEBI" id="CHEBI:57856"/>
        <dbReference type="ChEBI" id="CHEBI:59789"/>
        <dbReference type="ChEBI" id="CHEBI:74896"/>
        <dbReference type="ChEBI" id="CHEBI:74898"/>
        <dbReference type="EC" id="2.1.1.386"/>
    </reaction>
</comment>
<keyword evidence="10" id="KW-0943">RNA-mediated gene silencing</keyword>
<evidence type="ECO:0000256" key="9">
    <source>
        <dbReference type="ARBA" id="ARBA00022884"/>
    </source>
</evidence>
<dbReference type="GO" id="GO:0001510">
    <property type="term" value="P:RNA methylation"/>
    <property type="evidence" value="ECO:0007669"/>
    <property type="project" value="InterPro"/>
</dbReference>
<evidence type="ECO:0000256" key="11">
    <source>
        <dbReference type="ARBA" id="ARBA00035025"/>
    </source>
</evidence>
<evidence type="ECO:0000259" key="14">
    <source>
        <dbReference type="Pfam" id="PF12623"/>
    </source>
</evidence>
<dbReference type="Gene3D" id="3.30.1610.20">
    <property type="entry name" value="Hen1, N-terminal domain"/>
    <property type="match status" value="1"/>
</dbReference>
<dbReference type="EC" id="2.1.1.386" evidence="11"/>
<sequence>MLVTISYAAPSASDLGYLLHKHPAKLQTFDIAVGQAHVFYPEATDTRCTAALLVEIDPIELARSKRFGGDSQSLGHYVNDRPYASSSMVAVALGKVFRTAMTGRSDTHPELAAAALPLEIAVRALPARGGVDLVTRLFTPLGWNVRSTPIPLDADRPEWGESRYVDLVLSGAIRLSDALRHLYVLLPVLDDAKHYWVGDDEVGKLMRAGEGWLAGHPERELITARYLAHQGSFVRDASARLAEIEGVTDEEPEADARPSTLGAQRLATVLGILFELGARRVVDLGCGEGALLAPLAADRTFTEIVGTDVSAAALARASRRLKLHEAADRDRERIRLLQSSVTYDDDRIAGFDAAVLMEVIEHLDPERLPAAERTVFGHAQPASVIVTTPNADYNVRYPTLSAGAFRHPDHRFEWTREEFDTWTRNVGTRYGYDVERRGVGPDDPEVGTPTQLAIFRRVAR</sequence>
<keyword evidence="4" id="KW-0489">Methyltransferase</keyword>
<comment type="cofactor">
    <cofactor evidence="1">
        <name>Mg(2+)</name>
        <dbReference type="ChEBI" id="CHEBI:18420"/>
    </cofactor>
</comment>
<dbReference type="InterPro" id="IPR024026">
    <property type="entry name" value="3'-RNA_MeTfrase_Hen1_bac"/>
</dbReference>
<evidence type="ECO:0000256" key="3">
    <source>
        <dbReference type="ARBA" id="ARBA00021330"/>
    </source>
</evidence>
<dbReference type="PANTHER" id="PTHR21404">
    <property type="entry name" value="HEN1"/>
    <property type="match status" value="1"/>
</dbReference>
<evidence type="ECO:0000256" key="10">
    <source>
        <dbReference type="ARBA" id="ARBA00023158"/>
    </source>
</evidence>
<reference evidence="15" key="2">
    <citation type="submission" date="2020-09" db="EMBL/GenBank/DDBJ databases">
        <authorList>
            <person name="Sun Q."/>
            <person name="Zhou Y."/>
        </authorList>
    </citation>
    <scope>NUCLEOTIDE SEQUENCE</scope>
    <source>
        <strain evidence="15">CGMCC 1.16548</strain>
    </source>
</reference>
<evidence type="ECO:0000256" key="1">
    <source>
        <dbReference type="ARBA" id="ARBA00001946"/>
    </source>
</evidence>
<protein>
    <recommendedName>
        <fullName evidence="3">Small RNA 2'-O-methyltransferase</fullName>
        <ecNumber evidence="11">2.1.1.386</ecNumber>
    </recommendedName>
</protein>
<evidence type="ECO:0000256" key="7">
    <source>
        <dbReference type="ARBA" id="ARBA00022723"/>
    </source>
</evidence>
<organism evidence="15 16">
    <name type="scientific">Pseudolysinimonas yzui</name>
    <dbReference type="NCBI Taxonomy" id="2708254"/>
    <lineage>
        <taxon>Bacteria</taxon>
        <taxon>Bacillati</taxon>
        <taxon>Actinomycetota</taxon>
        <taxon>Actinomycetes</taxon>
        <taxon>Micrococcales</taxon>
        <taxon>Microbacteriaceae</taxon>
        <taxon>Pseudolysinimonas</taxon>
    </lineage>
</organism>
<dbReference type="NCBIfam" id="TIGR04074">
    <property type="entry name" value="bacter_Hen1"/>
    <property type="match status" value="1"/>
</dbReference>
<gene>
    <name evidence="15" type="ORF">GCM10011600_11010</name>
</gene>
<dbReference type="CDD" id="cd02440">
    <property type="entry name" value="AdoMet_MTases"/>
    <property type="match status" value="1"/>
</dbReference>
<keyword evidence="5" id="KW-0808">Transferase</keyword>
<dbReference type="GO" id="GO:0090486">
    <property type="term" value="F:small RNA 2'-O-methyltransferase activity"/>
    <property type="evidence" value="ECO:0007669"/>
    <property type="project" value="UniProtKB-EC"/>
</dbReference>
<reference evidence="15" key="1">
    <citation type="journal article" date="2014" name="Int. J. Syst. Evol. Microbiol.">
        <title>Complete genome sequence of Corynebacterium casei LMG S-19264T (=DSM 44701T), isolated from a smear-ripened cheese.</title>
        <authorList>
            <consortium name="US DOE Joint Genome Institute (JGI-PGF)"/>
            <person name="Walter F."/>
            <person name="Albersmeier A."/>
            <person name="Kalinowski J."/>
            <person name="Ruckert C."/>
        </authorList>
    </citation>
    <scope>NUCLEOTIDE SEQUENCE</scope>
    <source>
        <strain evidence="15">CGMCC 1.16548</strain>
    </source>
</reference>
<keyword evidence="16" id="KW-1185">Reference proteome</keyword>
<accession>A0A8J3GPH9</accession>
<dbReference type="Pfam" id="PF08242">
    <property type="entry name" value="Methyltransf_12"/>
    <property type="match status" value="1"/>
</dbReference>
<dbReference type="InterPro" id="IPR038546">
    <property type="entry name" value="Hen1_N_sf"/>
</dbReference>
<dbReference type="InterPro" id="IPR026610">
    <property type="entry name" value="Hen1"/>
</dbReference>
<keyword evidence="7" id="KW-0479">Metal-binding</keyword>
<evidence type="ECO:0000259" key="13">
    <source>
        <dbReference type="Pfam" id="PF08242"/>
    </source>
</evidence>
<dbReference type="GO" id="GO:0046872">
    <property type="term" value="F:metal ion binding"/>
    <property type="evidence" value="ECO:0007669"/>
    <property type="project" value="UniProtKB-KW"/>
</dbReference>
<dbReference type="PANTHER" id="PTHR21404:SF3">
    <property type="entry name" value="SMALL RNA 2'-O-METHYLTRANSFERASE"/>
    <property type="match status" value="1"/>
</dbReference>
<keyword evidence="8" id="KW-0460">Magnesium</keyword>
<comment type="caution">
    <text evidence="15">The sequence shown here is derived from an EMBL/GenBank/DDBJ whole genome shotgun (WGS) entry which is preliminary data.</text>
</comment>
<evidence type="ECO:0000256" key="12">
    <source>
        <dbReference type="ARBA" id="ARBA00048418"/>
    </source>
</evidence>
<feature type="domain" description="Hen1 N-terminal" evidence="14">
    <location>
        <begin position="1"/>
        <end position="242"/>
    </location>
</feature>
<dbReference type="InterPro" id="IPR029063">
    <property type="entry name" value="SAM-dependent_MTases_sf"/>
</dbReference>